<name>A0A3B0ZTR7_9ZZZZ</name>
<dbReference type="Pfam" id="PF11127">
    <property type="entry name" value="YgaP-like_TM"/>
    <property type="match status" value="1"/>
</dbReference>
<evidence type="ECO:0000259" key="2">
    <source>
        <dbReference type="Pfam" id="PF11127"/>
    </source>
</evidence>
<feature type="domain" description="Inner membrane protein YgaP-like transmembrane" evidence="2">
    <location>
        <begin position="5"/>
        <end position="70"/>
    </location>
</feature>
<keyword evidence="1" id="KW-1133">Transmembrane helix</keyword>
<dbReference type="EMBL" id="UOFR01000003">
    <property type="protein sequence ID" value="VAW90727.1"/>
    <property type="molecule type" value="Genomic_DNA"/>
</dbReference>
<feature type="transmembrane region" description="Helical" evidence="1">
    <location>
        <begin position="13"/>
        <end position="33"/>
    </location>
</feature>
<gene>
    <name evidence="3" type="ORF">MNBD_GAMMA21-1806</name>
</gene>
<dbReference type="AlphaFoldDB" id="A0A3B0ZTR7"/>
<proteinExistence type="predicted"/>
<sequence length="75" mass="8033">MKLVRNVNLVDKILRLGIGAGSIYVGFIETTIIDHAVINVLVGVFGVFNIVAALIGFCPVYYIAGINTCTSEDDC</sequence>
<protein>
    <recommendedName>
        <fullName evidence="2">Inner membrane protein YgaP-like transmembrane domain-containing protein</fullName>
    </recommendedName>
</protein>
<dbReference type="InterPro" id="IPR021309">
    <property type="entry name" value="YgaP-like_TM"/>
</dbReference>
<feature type="transmembrane region" description="Helical" evidence="1">
    <location>
        <begin position="40"/>
        <end position="64"/>
    </location>
</feature>
<reference evidence="3" key="1">
    <citation type="submission" date="2018-06" db="EMBL/GenBank/DDBJ databases">
        <authorList>
            <person name="Zhirakovskaya E."/>
        </authorList>
    </citation>
    <scope>NUCLEOTIDE SEQUENCE</scope>
</reference>
<accession>A0A3B0ZTR7</accession>
<keyword evidence="1" id="KW-0472">Membrane</keyword>
<organism evidence="3">
    <name type="scientific">hydrothermal vent metagenome</name>
    <dbReference type="NCBI Taxonomy" id="652676"/>
    <lineage>
        <taxon>unclassified sequences</taxon>
        <taxon>metagenomes</taxon>
        <taxon>ecological metagenomes</taxon>
    </lineage>
</organism>
<keyword evidence="1" id="KW-0812">Transmembrane</keyword>
<evidence type="ECO:0000256" key="1">
    <source>
        <dbReference type="SAM" id="Phobius"/>
    </source>
</evidence>
<evidence type="ECO:0000313" key="3">
    <source>
        <dbReference type="EMBL" id="VAW90727.1"/>
    </source>
</evidence>